<keyword evidence="1" id="KW-0812">Transmembrane</keyword>
<protein>
    <submittedName>
        <fullName evidence="3">Uncharacterized protein</fullName>
    </submittedName>
</protein>
<proteinExistence type="predicted"/>
<organism evidence="3 5">
    <name type="scientific">Acidithiobacillus caldus</name>
    <dbReference type="NCBI Taxonomy" id="33059"/>
    <lineage>
        <taxon>Bacteria</taxon>
        <taxon>Pseudomonadati</taxon>
        <taxon>Pseudomonadota</taxon>
        <taxon>Acidithiobacillia</taxon>
        <taxon>Acidithiobacillales</taxon>
        <taxon>Acidithiobacillaceae</taxon>
        <taxon>Acidithiobacillus</taxon>
    </lineage>
</organism>
<dbReference type="Proteomes" id="UP000175707">
    <property type="component" value="Unassembled WGS sequence"/>
</dbReference>
<dbReference type="AlphaFoldDB" id="A0A1E7Z054"/>
<dbReference type="RefSeq" id="WP_070113545.1">
    <property type="nucleotide sequence ID" value="NZ_LZYE01000162.1"/>
</dbReference>
<reference evidence="4 5" key="1">
    <citation type="submission" date="2016-06" db="EMBL/GenBank/DDBJ databases">
        <title>Gene turnover analysis identifies the evolutionary adaptation of the extremophile Acidithiobacillus caldus.</title>
        <authorList>
            <person name="Zhang X."/>
        </authorList>
    </citation>
    <scope>NUCLEOTIDE SEQUENCE [LARGE SCALE GENOMIC DNA]</scope>
    <source>
        <strain evidence="2 4">DX</strain>
        <strain evidence="3 5">S1</strain>
    </source>
</reference>
<evidence type="ECO:0000313" key="5">
    <source>
        <dbReference type="Proteomes" id="UP000175707"/>
    </source>
</evidence>
<feature type="transmembrane region" description="Helical" evidence="1">
    <location>
        <begin position="89"/>
        <end position="111"/>
    </location>
</feature>
<evidence type="ECO:0000313" key="2">
    <source>
        <dbReference type="EMBL" id="OFC36393.1"/>
    </source>
</evidence>
<keyword evidence="1" id="KW-0472">Membrane</keyword>
<evidence type="ECO:0000313" key="3">
    <source>
        <dbReference type="EMBL" id="OFC62160.1"/>
    </source>
</evidence>
<keyword evidence="1" id="KW-1133">Transmembrane helix</keyword>
<name>A0A1E7Z054_9PROT</name>
<sequence length="143" mass="16505">MNTEISSALHKTAQDIFGSIPSFFYRAMLVVLGLFFLAVFSAYVFVPFSEVVGWTFFGLVDGWSHIQPLTWAALNPLNMNHHIKMWNHYFAVGLVFDCIIALLSINVALLYTKNLEKIREENFYARFRMQEEKIDKQSTDDNA</sequence>
<dbReference type="EMBL" id="LZYH01000280">
    <property type="protein sequence ID" value="OFC62160.1"/>
    <property type="molecule type" value="Genomic_DNA"/>
</dbReference>
<accession>A0A1E7Z054</accession>
<feature type="transmembrane region" description="Helical" evidence="1">
    <location>
        <begin position="23"/>
        <end position="46"/>
    </location>
</feature>
<gene>
    <name evidence="2" type="ORF">BAE27_06345</name>
    <name evidence="3" type="ORF">BAE30_02775</name>
</gene>
<dbReference type="Proteomes" id="UP000175616">
    <property type="component" value="Unassembled WGS sequence"/>
</dbReference>
<evidence type="ECO:0000313" key="4">
    <source>
        <dbReference type="Proteomes" id="UP000175616"/>
    </source>
</evidence>
<comment type="caution">
    <text evidence="3">The sequence shown here is derived from an EMBL/GenBank/DDBJ whole genome shotgun (WGS) entry which is preliminary data.</text>
</comment>
<dbReference type="EMBL" id="LZYE01000162">
    <property type="protein sequence ID" value="OFC36393.1"/>
    <property type="molecule type" value="Genomic_DNA"/>
</dbReference>
<evidence type="ECO:0000256" key="1">
    <source>
        <dbReference type="SAM" id="Phobius"/>
    </source>
</evidence>